<dbReference type="STRING" id="341454.A0A4S2MJC3"/>
<keyword evidence="5" id="KW-1185">Reference proteome</keyword>
<dbReference type="AlphaFoldDB" id="A0A4S2MJC3"/>
<dbReference type="Gene3D" id="3.30.590.10">
    <property type="entry name" value="Glutamine synthetase/guanido kinase, catalytic domain"/>
    <property type="match status" value="1"/>
</dbReference>
<dbReference type="GO" id="GO:0016787">
    <property type="term" value="F:hydrolase activity"/>
    <property type="evidence" value="ECO:0007669"/>
    <property type="project" value="InterPro"/>
</dbReference>
<evidence type="ECO:0000313" key="4">
    <source>
        <dbReference type="EMBL" id="TGZ77071.1"/>
    </source>
</evidence>
<dbReference type="PANTHER" id="PTHR43383">
    <property type="entry name" value="NODULIN 6"/>
    <property type="match status" value="1"/>
</dbReference>
<dbReference type="InterPro" id="IPR006680">
    <property type="entry name" value="Amidohydro-rel"/>
</dbReference>
<feature type="domain" description="GS catalytic" evidence="3">
    <location>
        <begin position="552"/>
        <end position="882"/>
    </location>
</feature>
<dbReference type="InterPro" id="IPR032466">
    <property type="entry name" value="Metal_Hydrolase"/>
</dbReference>
<proteinExistence type="inferred from homology"/>
<dbReference type="SUPFAM" id="SSF55931">
    <property type="entry name" value="Glutamine synthetase/guanido kinase"/>
    <property type="match status" value="1"/>
</dbReference>
<dbReference type="PANTHER" id="PTHR43383:SF2">
    <property type="entry name" value="AMIDOHYDROLASE 2 FAMILY PROTEIN"/>
    <property type="match status" value="1"/>
</dbReference>
<dbReference type="Proteomes" id="UP000298138">
    <property type="component" value="Unassembled WGS sequence"/>
</dbReference>
<name>A0A4S2MJC3_9PEZI</name>
<dbReference type="SUPFAM" id="SSF51556">
    <property type="entry name" value="Metallo-dependent hydrolases"/>
    <property type="match status" value="1"/>
</dbReference>
<dbReference type="InParanoid" id="A0A4S2MJC3"/>
<dbReference type="EMBL" id="ML220160">
    <property type="protein sequence ID" value="TGZ77071.1"/>
    <property type="molecule type" value="Genomic_DNA"/>
</dbReference>
<keyword evidence="4" id="KW-0418">Kinase</keyword>
<gene>
    <name evidence="4" type="ORF">EX30DRAFT_212454</name>
</gene>
<organism evidence="4 5">
    <name type="scientific">Ascodesmis nigricans</name>
    <dbReference type="NCBI Taxonomy" id="341454"/>
    <lineage>
        <taxon>Eukaryota</taxon>
        <taxon>Fungi</taxon>
        <taxon>Dikarya</taxon>
        <taxon>Ascomycota</taxon>
        <taxon>Pezizomycotina</taxon>
        <taxon>Pezizomycetes</taxon>
        <taxon>Pezizales</taxon>
        <taxon>Ascodesmidaceae</taxon>
        <taxon>Ascodesmis</taxon>
    </lineage>
</organism>
<dbReference type="SMART" id="SM01230">
    <property type="entry name" value="Gln-synt_C"/>
    <property type="match status" value="1"/>
</dbReference>
<dbReference type="OrthoDB" id="3364440at2759"/>
<dbReference type="Pfam" id="PF04909">
    <property type="entry name" value="Amidohydro_2"/>
    <property type="match status" value="1"/>
</dbReference>
<dbReference type="InterPro" id="IPR014746">
    <property type="entry name" value="Gln_synth/guanido_kin_cat_dom"/>
</dbReference>
<sequence length="882" mass="99674">MTHSWLPGIPSTKDAATDMETDLVVPAHITEITALQKLIRECPIIDHHAHPLVGDEQLPNTPLESLFTDDSISALEDASRTFLAARAIDVMSKVYKCDATLTDIKTARNAIDRGERTLRCFEGVSCMLIDTGIRLPGQVYYSAHNLLVPNPCKRIVRIESVAEDIMKHQVEEHKYTDDWLVNFNTWLGSVEVTLNTEIHNDEVAGFKTVMCFRGGLKWKKYSHFDVEYTRNLQEQLQQDFMDWIIYYQQTGDRRLNKPLLVDNLLRCICERLEISNCTKPLQVHSGFGHTDVVLRMSNAAYMEEFFHKYKKVQFILLHSNYPFVIEGGYLAKTYENVYLDISLVFHKLSREGQKKIVKQILELAPNKILYSTDGHPLPEGFLIANTEARDVLSEVITKRVQSGRMTVGFASELIQNLFFNNANKLYNLNLPPQVTGFNSILKSLPKFEDVFGWTPGAKFVRLMWVDYCNQVRLQVLPISTVRKSFGTLRLDLPKAPFSMIPNGSFIPGPVPSGSYVLKPDWKTARSADSYASGHVTVQSWIEEDGEPLDTYPRTILKSTLEAASEMGLEFSIAFELEFVLYPKEYLHRVVNNRPVLSREANSYGWFDNIAMAPASTVVMDEIATALETSNVQVVRYHPGSAPNQFTLLTAPSQPMEAVDVLYHARNVIRGIAQAHNTRATFHPNPWIRNAGNRTHAHVSLATKRDEQENFFAGVVGELRGLSAFGHAAPCGYEITSENLATKPVASYVCWGEEFMEAPIRRISEDDAHWKLQCLDGTANVYLFFAAMIRAGIAGIRNKRELPSPCPSEPTLLPVGKRESLGIVKLLPKTLDEALNAMDDSRPLLDGLGPRTLAKYRAIKRAEVQHIVTLAERDRYIYEIERY</sequence>
<dbReference type="Pfam" id="PF00120">
    <property type="entry name" value="Gln-synt_C"/>
    <property type="match status" value="1"/>
</dbReference>
<evidence type="ECO:0000259" key="3">
    <source>
        <dbReference type="PROSITE" id="PS51987"/>
    </source>
</evidence>
<accession>A0A4S2MJC3</accession>
<dbReference type="PROSITE" id="PS51987">
    <property type="entry name" value="GS_CATALYTIC"/>
    <property type="match status" value="1"/>
</dbReference>
<dbReference type="Gene3D" id="3.20.20.140">
    <property type="entry name" value="Metal-dependent hydrolases"/>
    <property type="match status" value="1"/>
</dbReference>
<comment type="similarity">
    <text evidence="1 2">Belongs to the glutamine synthetase family.</text>
</comment>
<keyword evidence="4" id="KW-0808">Transferase</keyword>
<dbReference type="InterPro" id="IPR008146">
    <property type="entry name" value="Gln_synth_cat_dom"/>
</dbReference>
<evidence type="ECO:0000256" key="1">
    <source>
        <dbReference type="PROSITE-ProRule" id="PRU01331"/>
    </source>
</evidence>
<reference evidence="4 5" key="1">
    <citation type="submission" date="2019-04" db="EMBL/GenBank/DDBJ databases">
        <title>Comparative genomics and transcriptomics to analyze fruiting body development in filamentous ascomycetes.</title>
        <authorList>
            <consortium name="DOE Joint Genome Institute"/>
            <person name="Lutkenhaus R."/>
            <person name="Traeger S."/>
            <person name="Breuer J."/>
            <person name="Kuo A."/>
            <person name="Lipzen A."/>
            <person name="Pangilinan J."/>
            <person name="Dilworth D."/>
            <person name="Sandor L."/>
            <person name="Poggeler S."/>
            <person name="Barry K."/>
            <person name="Grigoriev I.V."/>
            <person name="Nowrousian M."/>
        </authorList>
    </citation>
    <scope>NUCLEOTIDE SEQUENCE [LARGE SCALE GENOMIC DNA]</scope>
    <source>
        <strain evidence="4 5">CBS 389.68</strain>
    </source>
</reference>
<dbReference type="GO" id="GO:0004356">
    <property type="term" value="F:glutamine synthetase activity"/>
    <property type="evidence" value="ECO:0007669"/>
    <property type="project" value="InterPro"/>
</dbReference>
<evidence type="ECO:0000313" key="5">
    <source>
        <dbReference type="Proteomes" id="UP000298138"/>
    </source>
</evidence>
<protein>
    <submittedName>
        <fullName evidence="4">Glutamine synthetase/guanido kinase</fullName>
    </submittedName>
</protein>
<evidence type="ECO:0000256" key="2">
    <source>
        <dbReference type="RuleBase" id="RU000384"/>
    </source>
</evidence>
<dbReference type="GO" id="GO:0016301">
    <property type="term" value="F:kinase activity"/>
    <property type="evidence" value="ECO:0007669"/>
    <property type="project" value="UniProtKB-KW"/>
</dbReference>